<dbReference type="Proteomes" id="UP000887565">
    <property type="component" value="Unplaced"/>
</dbReference>
<evidence type="ECO:0000313" key="2">
    <source>
        <dbReference type="WBParaSite" id="nRc.2.0.1.t00391-RA"/>
    </source>
</evidence>
<evidence type="ECO:0000313" key="1">
    <source>
        <dbReference type="Proteomes" id="UP000887565"/>
    </source>
</evidence>
<dbReference type="WBParaSite" id="nRc.2.0.1.t00391-RA">
    <property type="protein sequence ID" value="nRc.2.0.1.t00391-RA"/>
    <property type="gene ID" value="nRc.2.0.1.g00391"/>
</dbReference>
<protein>
    <submittedName>
        <fullName evidence="2">Uncharacterized protein</fullName>
    </submittedName>
</protein>
<reference evidence="2" key="1">
    <citation type="submission" date="2022-11" db="UniProtKB">
        <authorList>
            <consortium name="WormBaseParasite"/>
        </authorList>
    </citation>
    <scope>IDENTIFICATION</scope>
</reference>
<accession>A0A915HGG0</accession>
<organism evidence="1 2">
    <name type="scientific">Romanomermis culicivorax</name>
    <name type="common">Nematode worm</name>
    <dbReference type="NCBI Taxonomy" id="13658"/>
    <lineage>
        <taxon>Eukaryota</taxon>
        <taxon>Metazoa</taxon>
        <taxon>Ecdysozoa</taxon>
        <taxon>Nematoda</taxon>
        <taxon>Enoplea</taxon>
        <taxon>Dorylaimia</taxon>
        <taxon>Mermithida</taxon>
        <taxon>Mermithoidea</taxon>
        <taxon>Mermithidae</taxon>
        <taxon>Romanomermis</taxon>
    </lineage>
</organism>
<sequence length="84" mass="9188">MAGVGESGAFAEIGRSPNAARLVCRSRSKKSSIGRKTTFQGVPIMQFFLNLRFNRVDSSGKALETMFHKKHTPLLFTAANMVPS</sequence>
<dbReference type="AlphaFoldDB" id="A0A915HGG0"/>
<name>A0A915HGG0_ROMCU</name>
<proteinExistence type="predicted"/>
<keyword evidence="1" id="KW-1185">Reference proteome</keyword>